<organism evidence="10 11">
    <name type="scientific">Tilletia controversa</name>
    <name type="common">dwarf bunt fungus</name>
    <dbReference type="NCBI Taxonomy" id="13291"/>
    <lineage>
        <taxon>Eukaryota</taxon>
        <taxon>Fungi</taxon>
        <taxon>Dikarya</taxon>
        <taxon>Basidiomycota</taxon>
        <taxon>Ustilaginomycotina</taxon>
        <taxon>Exobasidiomycetes</taxon>
        <taxon>Tilletiales</taxon>
        <taxon>Tilletiaceae</taxon>
        <taxon>Tilletia</taxon>
    </lineage>
</organism>
<comment type="caution">
    <text evidence="10">The sequence shown here is derived from an EMBL/GenBank/DDBJ whole genome shotgun (WGS) entry which is preliminary data.</text>
</comment>
<dbReference type="Gene3D" id="1.20.1420.30">
    <property type="entry name" value="NCX, central ion-binding region"/>
    <property type="match status" value="2"/>
</dbReference>
<keyword evidence="11" id="KW-1185">Reference proteome</keyword>
<feature type="transmembrane region" description="Helical" evidence="8">
    <location>
        <begin position="235"/>
        <end position="259"/>
    </location>
</feature>
<dbReference type="InterPro" id="IPR004481">
    <property type="entry name" value="K/Na/Ca-exchanger"/>
</dbReference>
<keyword evidence="4 8" id="KW-0812">Transmembrane</keyword>
<evidence type="ECO:0000256" key="7">
    <source>
        <dbReference type="SAM" id="MobiDB-lite"/>
    </source>
</evidence>
<proteinExistence type="inferred from homology"/>
<dbReference type="Pfam" id="PF01699">
    <property type="entry name" value="Na_Ca_ex"/>
    <property type="match status" value="2"/>
</dbReference>
<feature type="transmembrane region" description="Helical" evidence="8">
    <location>
        <begin position="174"/>
        <end position="192"/>
    </location>
</feature>
<dbReference type="PANTHER" id="PTHR10846:SF8">
    <property type="entry name" value="INNER MEMBRANE PROTEIN YRBG"/>
    <property type="match status" value="1"/>
</dbReference>
<feature type="region of interest" description="Disordered" evidence="7">
    <location>
        <begin position="268"/>
        <end position="303"/>
    </location>
</feature>
<evidence type="ECO:0000256" key="6">
    <source>
        <dbReference type="ARBA" id="ARBA00023136"/>
    </source>
</evidence>
<evidence type="ECO:0000256" key="1">
    <source>
        <dbReference type="ARBA" id="ARBA00004141"/>
    </source>
</evidence>
<feature type="transmembrane region" description="Helical" evidence="8">
    <location>
        <begin position="34"/>
        <end position="55"/>
    </location>
</feature>
<dbReference type="Proteomes" id="UP000077684">
    <property type="component" value="Unassembled WGS sequence"/>
</dbReference>
<evidence type="ECO:0000256" key="2">
    <source>
        <dbReference type="ARBA" id="ARBA00005364"/>
    </source>
</evidence>
<evidence type="ECO:0000256" key="8">
    <source>
        <dbReference type="SAM" id="Phobius"/>
    </source>
</evidence>
<feature type="domain" description="Sodium/calcium exchanger membrane region" evidence="9">
    <location>
        <begin position="392"/>
        <end position="542"/>
    </location>
</feature>
<gene>
    <name evidence="10" type="ORF">A4X06_0g4378</name>
</gene>
<evidence type="ECO:0000256" key="3">
    <source>
        <dbReference type="ARBA" id="ARBA00022449"/>
    </source>
</evidence>
<evidence type="ECO:0000313" key="10">
    <source>
        <dbReference type="EMBL" id="KAE8247538.1"/>
    </source>
</evidence>
<comment type="similarity">
    <text evidence="2">Belongs to the Ca(2+):cation antiporter (CaCA) (TC 2.A.19) family. SLC24A subfamily.</text>
</comment>
<feature type="compositionally biased region" description="Low complexity" evidence="7">
    <location>
        <begin position="289"/>
        <end position="303"/>
    </location>
</feature>
<keyword evidence="3" id="KW-0813">Transport</keyword>
<keyword evidence="6 8" id="KW-0472">Membrane</keyword>
<feature type="transmembrane region" description="Helical" evidence="8">
    <location>
        <begin position="454"/>
        <end position="479"/>
    </location>
</feature>
<dbReference type="GO" id="GO:0005262">
    <property type="term" value="F:calcium channel activity"/>
    <property type="evidence" value="ECO:0007669"/>
    <property type="project" value="TreeGrafter"/>
</dbReference>
<dbReference type="InterPro" id="IPR004837">
    <property type="entry name" value="NaCa_Exmemb"/>
</dbReference>
<sequence>MAVLSRPAVPRQSGLALVSVSAAASSASSLGHAFWLILVLSTGLIFLETGCRWALNNLAQIAALARIDQTLVSLLTAGGEWEELAVVIAAVKQGRSALAIGNVIGSAISNILGAFSLGLLFAPSPPTGSNEENPSALPAGFRYAGTDPDTGLAIVRVESRPRTGFHFDRSARTYATAQFLITSVVAPLLYFAQATAEKYGPIYPVPSRPHESVHSSIGANGEAPRRGYLEWTPNAIRIFAVTLFVVFGIYLISIGSAIYRGWIAPPPDTDDEDSASSSSRSSSSDDEAGLAQARRPQQQRGQGVWSRWFWTRHGGPNEQTLVSATPSENYGSIPAAATTAEQQQPDGETETQDGEIETQTHVRAADDSSPFTHWLFRSYPDSRLLVIVPRLLGSLIGFALLALSGSLLASSGAGLAALFGWSDTLFGLTLLSFLTTLPEKGLSVMAGRKGLHGALAGAAAGSNTFLLTLCAGVALLGVADERAASYTGLSSNGSQPQAPLIKWQEILLLWLSSLALWTICLAGGRRWHGVVLLAAYVAYLVVELTVWRR</sequence>
<feature type="transmembrane region" description="Helical" evidence="8">
    <location>
        <begin position="415"/>
        <end position="434"/>
    </location>
</feature>
<dbReference type="InterPro" id="IPR044880">
    <property type="entry name" value="NCX_ion-bd_dom_sf"/>
</dbReference>
<feature type="transmembrane region" description="Helical" evidence="8">
    <location>
        <begin position="506"/>
        <end position="524"/>
    </location>
</feature>
<keyword evidence="3" id="KW-0050">Antiport</keyword>
<dbReference type="EMBL" id="LWDE02000457">
    <property type="protein sequence ID" value="KAE8247538.1"/>
    <property type="molecule type" value="Genomic_DNA"/>
</dbReference>
<protein>
    <recommendedName>
        <fullName evidence="9">Sodium/calcium exchanger membrane region domain-containing protein</fullName>
    </recommendedName>
</protein>
<comment type="subcellular location">
    <subcellularLocation>
        <location evidence="1">Membrane</location>
        <topology evidence="1">Multi-pass membrane protein</topology>
    </subcellularLocation>
</comment>
<feature type="transmembrane region" description="Helical" evidence="8">
    <location>
        <begin position="530"/>
        <end position="547"/>
    </location>
</feature>
<feature type="domain" description="Sodium/calcium exchanger membrane region" evidence="9">
    <location>
        <begin position="36"/>
        <end position="126"/>
    </location>
</feature>
<accession>A0A8X7MTQ9</accession>
<feature type="transmembrane region" description="Helical" evidence="8">
    <location>
        <begin position="384"/>
        <end position="403"/>
    </location>
</feature>
<dbReference type="PANTHER" id="PTHR10846">
    <property type="entry name" value="SODIUM/POTASSIUM/CALCIUM EXCHANGER"/>
    <property type="match status" value="1"/>
</dbReference>
<dbReference type="GO" id="GO:0005886">
    <property type="term" value="C:plasma membrane"/>
    <property type="evidence" value="ECO:0007669"/>
    <property type="project" value="TreeGrafter"/>
</dbReference>
<evidence type="ECO:0000256" key="5">
    <source>
        <dbReference type="ARBA" id="ARBA00022989"/>
    </source>
</evidence>
<evidence type="ECO:0000259" key="9">
    <source>
        <dbReference type="Pfam" id="PF01699"/>
    </source>
</evidence>
<evidence type="ECO:0000313" key="11">
    <source>
        <dbReference type="Proteomes" id="UP000077684"/>
    </source>
</evidence>
<dbReference type="GO" id="GO:0008273">
    <property type="term" value="F:calcium, potassium:sodium antiporter activity"/>
    <property type="evidence" value="ECO:0007669"/>
    <property type="project" value="TreeGrafter"/>
</dbReference>
<feature type="transmembrane region" description="Helical" evidence="8">
    <location>
        <begin position="98"/>
        <end position="122"/>
    </location>
</feature>
<reference evidence="10" key="1">
    <citation type="submission" date="2016-04" db="EMBL/GenBank/DDBJ databases">
        <authorList>
            <person name="Nguyen H.D."/>
            <person name="Samba Siva P."/>
            <person name="Cullis J."/>
            <person name="Levesque C.A."/>
            <person name="Hambleton S."/>
        </authorList>
    </citation>
    <scope>NUCLEOTIDE SEQUENCE</scope>
    <source>
        <strain evidence="10">DAOMC 236426</strain>
    </source>
</reference>
<dbReference type="AlphaFoldDB" id="A0A8X7MTQ9"/>
<name>A0A8X7MTQ9_9BASI</name>
<evidence type="ECO:0000256" key="4">
    <source>
        <dbReference type="ARBA" id="ARBA00022692"/>
    </source>
</evidence>
<reference evidence="10" key="2">
    <citation type="journal article" date="2019" name="IMA Fungus">
        <title>Genome sequencing and comparison of five Tilletia species to identify candidate genes for the detection of regulated species infecting wheat.</title>
        <authorList>
            <person name="Nguyen H.D.T."/>
            <person name="Sultana T."/>
            <person name="Kesanakurti P."/>
            <person name="Hambleton S."/>
        </authorList>
    </citation>
    <scope>NUCLEOTIDE SEQUENCE</scope>
    <source>
        <strain evidence="10">DAOMC 236426</strain>
    </source>
</reference>
<dbReference type="GO" id="GO:0006874">
    <property type="term" value="P:intracellular calcium ion homeostasis"/>
    <property type="evidence" value="ECO:0007669"/>
    <property type="project" value="TreeGrafter"/>
</dbReference>
<keyword evidence="5 8" id="KW-1133">Transmembrane helix</keyword>